<dbReference type="GO" id="GO:0015648">
    <property type="term" value="F:lipid-linked peptidoglycan transporter activity"/>
    <property type="evidence" value="ECO:0007669"/>
    <property type="project" value="TreeGrafter"/>
</dbReference>
<dbReference type="AlphaFoldDB" id="A0A853CQR1"/>
<evidence type="ECO:0000256" key="6">
    <source>
        <dbReference type="SAM" id="Phobius"/>
    </source>
</evidence>
<protein>
    <submittedName>
        <fullName evidence="7">Cell division protein FtsW (Lipid II flippase)</fullName>
    </submittedName>
</protein>
<evidence type="ECO:0000313" key="8">
    <source>
        <dbReference type="Proteomes" id="UP000578352"/>
    </source>
</evidence>
<feature type="transmembrane region" description="Helical" evidence="6">
    <location>
        <begin position="351"/>
        <end position="371"/>
    </location>
</feature>
<dbReference type="EMBL" id="JACCFL010000001">
    <property type="protein sequence ID" value="NYJ22619.1"/>
    <property type="molecule type" value="Genomic_DNA"/>
</dbReference>
<evidence type="ECO:0000256" key="4">
    <source>
        <dbReference type="ARBA" id="ARBA00022989"/>
    </source>
</evidence>
<feature type="transmembrane region" description="Helical" evidence="6">
    <location>
        <begin position="417"/>
        <end position="438"/>
    </location>
</feature>
<dbReference type="InterPro" id="IPR001182">
    <property type="entry name" value="FtsW/RodA"/>
</dbReference>
<feature type="transmembrane region" description="Helical" evidence="6">
    <location>
        <begin position="264"/>
        <end position="287"/>
    </location>
</feature>
<feature type="transmembrane region" description="Helical" evidence="6">
    <location>
        <begin position="47"/>
        <end position="65"/>
    </location>
</feature>
<proteinExistence type="predicted"/>
<dbReference type="PANTHER" id="PTHR30474:SF3">
    <property type="entry name" value="PEPTIDOGLYCAN GLYCOSYLTRANSFERASE RODA"/>
    <property type="match status" value="1"/>
</dbReference>
<evidence type="ECO:0000256" key="5">
    <source>
        <dbReference type="ARBA" id="ARBA00023136"/>
    </source>
</evidence>
<dbReference type="PANTHER" id="PTHR30474">
    <property type="entry name" value="CELL CYCLE PROTEIN"/>
    <property type="match status" value="1"/>
</dbReference>
<feature type="transmembrane region" description="Helical" evidence="6">
    <location>
        <begin position="77"/>
        <end position="96"/>
    </location>
</feature>
<keyword evidence="3" id="KW-0133">Cell shape</keyword>
<reference evidence="7 8" key="1">
    <citation type="submission" date="2020-07" db="EMBL/GenBank/DDBJ databases">
        <title>Sequencing the genomes of 1000 actinobacteria strains.</title>
        <authorList>
            <person name="Klenk H.-P."/>
        </authorList>
    </citation>
    <scope>NUCLEOTIDE SEQUENCE [LARGE SCALE GENOMIC DNA]</scope>
    <source>
        <strain evidence="7 8">DSM 15165</strain>
    </source>
</reference>
<feature type="transmembrane region" description="Helical" evidence="6">
    <location>
        <begin position="112"/>
        <end position="130"/>
    </location>
</feature>
<evidence type="ECO:0000256" key="1">
    <source>
        <dbReference type="ARBA" id="ARBA00004141"/>
    </source>
</evidence>
<keyword evidence="7" id="KW-0131">Cell cycle</keyword>
<feature type="transmembrane region" description="Helical" evidence="6">
    <location>
        <begin position="241"/>
        <end position="257"/>
    </location>
</feature>
<name>A0A853CQR1_9MICO</name>
<evidence type="ECO:0000313" key="7">
    <source>
        <dbReference type="EMBL" id="NYJ22619.1"/>
    </source>
</evidence>
<dbReference type="RefSeq" id="WP_343063459.1">
    <property type="nucleotide sequence ID" value="NZ_BAABEH010000001.1"/>
</dbReference>
<feature type="transmembrane region" description="Helical" evidence="6">
    <location>
        <begin position="20"/>
        <end position="41"/>
    </location>
</feature>
<dbReference type="GO" id="GO:0032153">
    <property type="term" value="C:cell division site"/>
    <property type="evidence" value="ECO:0007669"/>
    <property type="project" value="TreeGrafter"/>
</dbReference>
<dbReference type="Proteomes" id="UP000578352">
    <property type="component" value="Unassembled WGS sequence"/>
</dbReference>
<keyword evidence="4 6" id="KW-1133">Transmembrane helix</keyword>
<keyword evidence="5 6" id="KW-0472">Membrane</keyword>
<dbReference type="GO" id="GO:0008360">
    <property type="term" value="P:regulation of cell shape"/>
    <property type="evidence" value="ECO:0007669"/>
    <property type="project" value="UniProtKB-KW"/>
</dbReference>
<dbReference type="GO" id="GO:0005886">
    <property type="term" value="C:plasma membrane"/>
    <property type="evidence" value="ECO:0007669"/>
    <property type="project" value="TreeGrafter"/>
</dbReference>
<feature type="transmembrane region" description="Helical" evidence="6">
    <location>
        <begin position="168"/>
        <end position="196"/>
    </location>
</feature>
<dbReference type="GO" id="GO:0051301">
    <property type="term" value="P:cell division"/>
    <property type="evidence" value="ECO:0007669"/>
    <property type="project" value="UniProtKB-KW"/>
</dbReference>
<sequence>MTALRSPGARTATRLRNVELLLLLTAGAVSLAAVALVQLGALGRIEAGFLQLSAIPLVLAFAMHLTMRFVTPTADPFFLPIMTALSGLGIAEIYRIDLHYGYSGWGSTSVRQIVWCAIAIVCAILTLVVIRNVQVLNRYTYTVGLVAFALLLLPLLPGIGKTVSGARAWIGIGAFSFQPGELAKIALAAFFAGYLMRHRDALSLLGHRFLGMRFPRVRHLGPVVLVWLLSILVVILQHDLGPGLLYFGIFLIVIYVATGRIGWLAIGGVLIVLGGAAANAALTYVHLRFANWLTPFDQHVYDADGGSFQLVQGLFGIAHGGVIGTGLGQGQPWVTPVSQSDYIFASLGEELGLAGLFAIICLYLLFTFRGLRIGFDSADDFGALLAVGLSFGVALQAFIIIGGVTRVIPLTGLTTPFLAAGGSSLIANWIIGALLLRLSSVCRLPQRLQGVGAAS</sequence>
<feature type="transmembrane region" description="Helical" evidence="6">
    <location>
        <begin position="383"/>
        <end position="405"/>
    </location>
</feature>
<accession>A0A853CQR1</accession>
<gene>
    <name evidence="7" type="ORF">HNR13_000906</name>
</gene>
<comment type="caution">
    <text evidence="7">The sequence shown here is derived from an EMBL/GenBank/DDBJ whole genome shotgun (WGS) entry which is preliminary data.</text>
</comment>
<evidence type="ECO:0000256" key="3">
    <source>
        <dbReference type="ARBA" id="ARBA00022960"/>
    </source>
</evidence>
<dbReference type="Pfam" id="PF01098">
    <property type="entry name" value="FTSW_RODA_SPOVE"/>
    <property type="match status" value="1"/>
</dbReference>
<feature type="transmembrane region" description="Helical" evidence="6">
    <location>
        <begin position="139"/>
        <end position="156"/>
    </location>
</feature>
<feature type="transmembrane region" description="Helical" evidence="6">
    <location>
        <begin position="217"/>
        <end position="235"/>
    </location>
</feature>
<organism evidence="7 8">
    <name type="scientific">Leifsonia shinshuensis</name>
    <dbReference type="NCBI Taxonomy" id="150026"/>
    <lineage>
        <taxon>Bacteria</taxon>
        <taxon>Bacillati</taxon>
        <taxon>Actinomycetota</taxon>
        <taxon>Actinomycetes</taxon>
        <taxon>Micrococcales</taxon>
        <taxon>Microbacteriaceae</taxon>
        <taxon>Leifsonia</taxon>
    </lineage>
</organism>
<comment type="subcellular location">
    <subcellularLocation>
        <location evidence="1">Membrane</location>
        <topology evidence="1">Multi-pass membrane protein</topology>
    </subcellularLocation>
</comment>
<evidence type="ECO:0000256" key="2">
    <source>
        <dbReference type="ARBA" id="ARBA00022692"/>
    </source>
</evidence>
<keyword evidence="2 6" id="KW-0812">Transmembrane</keyword>
<keyword evidence="7" id="KW-0132">Cell division</keyword>